<evidence type="ECO:0000313" key="1">
    <source>
        <dbReference type="EMBL" id="RKX67087.1"/>
    </source>
</evidence>
<evidence type="ECO:0008006" key="3">
    <source>
        <dbReference type="Google" id="ProtNLM"/>
    </source>
</evidence>
<proteinExistence type="predicted"/>
<dbReference type="AlphaFoldDB" id="A0A660SBH2"/>
<dbReference type="SUPFAM" id="SSF89392">
    <property type="entry name" value="Prokaryotic lipoproteins and lipoprotein localization factors"/>
    <property type="match status" value="1"/>
</dbReference>
<dbReference type="Gene3D" id="2.50.20.10">
    <property type="entry name" value="Lipoprotein localisation LolA/LolB/LppX"/>
    <property type="match status" value="1"/>
</dbReference>
<dbReference type="Proteomes" id="UP000282321">
    <property type="component" value="Unassembled WGS sequence"/>
</dbReference>
<organism evidence="1 2">
    <name type="scientific">candidate division TA06 bacterium</name>
    <dbReference type="NCBI Taxonomy" id="2250710"/>
    <lineage>
        <taxon>Bacteria</taxon>
        <taxon>Bacteria division TA06</taxon>
    </lineage>
</organism>
<comment type="caution">
    <text evidence="1">The sequence shown here is derived from an EMBL/GenBank/DDBJ whole genome shotgun (WGS) entry which is preliminary data.</text>
</comment>
<reference evidence="1 2" key="1">
    <citation type="submission" date="2018-06" db="EMBL/GenBank/DDBJ databases">
        <title>Extensive metabolic versatility and redundancy in microbially diverse, dynamic hydrothermal sediments.</title>
        <authorList>
            <person name="Dombrowski N."/>
            <person name="Teske A."/>
            <person name="Baker B.J."/>
        </authorList>
    </citation>
    <scope>NUCLEOTIDE SEQUENCE [LARGE SCALE GENOMIC DNA]</scope>
    <source>
        <strain evidence="1">B35_G9</strain>
    </source>
</reference>
<dbReference type="EMBL" id="QNBC01000026">
    <property type="protein sequence ID" value="RKX67087.1"/>
    <property type="molecule type" value="Genomic_DNA"/>
</dbReference>
<evidence type="ECO:0000313" key="2">
    <source>
        <dbReference type="Proteomes" id="UP000282321"/>
    </source>
</evidence>
<accession>A0A660SBH2</accession>
<protein>
    <recommendedName>
        <fullName evidence="3">Outer membrane lipoprotein-sorting protein</fullName>
    </recommendedName>
</protein>
<sequence>MNPPSYYLMHVNYPVDQVLFNRGDTTFIYYPETREGFKLISNYSNSPEVSKSLIPVFKDEYLTKLGMILVKSDYKNGVLTKYYSPTDSKSKLKFIKIVYKNHLINRIEVIDRDNNVVKRSVYGNYKRVNNRNIPMRIKNYSRINKDSAVSQIDYDSVIYREKLPDSIENYKIPPEIKLKEMKW</sequence>
<dbReference type="InterPro" id="IPR029046">
    <property type="entry name" value="LolA/LolB/LppX"/>
</dbReference>
<name>A0A660SBH2_UNCT6</name>
<gene>
    <name evidence="1" type="ORF">DRP44_02880</name>
</gene>